<evidence type="ECO:0000256" key="3">
    <source>
        <dbReference type="ARBA" id="ARBA00022679"/>
    </source>
</evidence>
<dbReference type="Proteomes" id="UP000267096">
    <property type="component" value="Unassembled WGS sequence"/>
</dbReference>
<evidence type="ECO:0000256" key="1">
    <source>
        <dbReference type="ARBA" id="ARBA00005755"/>
    </source>
</evidence>
<dbReference type="PANTHER" id="PTHR33568:SF3">
    <property type="entry name" value="DNA-DIRECTED DNA POLYMERASE"/>
    <property type="match status" value="1"/>
</dbReference>
<name>A0A0M3K9D7_ANISI</name>
<dbReference type="Gene3D" id="3.40.960.10">
    <property type="entry name" value="VSR Endonuclease"/>
    <property type="match status" value="1"/>
</dbReference>
<dbReference type="Gene3D" id="3.90.1600.10">
    <property type="entry name" value="Palm domain of DNA polymerase"/>
    <property type="match status" value="1"/>
</dbReference>
<dbReference type="GO" id="GO:0000166">
    <property type="term" value="F:nucleotide binding"/>
    <property type="evidence" value="ECO:0007669"/>
    <property type="project" value="InterPro"/>
</dbReference>
<dbReference type="AlphaFoldDB" id="A0A0M3K9D7"/>
<dbReference type="WBParaSite" id="ASIM_0001758101-mRNA-1">
    <property type="protein sequence ID" value="ASIM_0001758101-mRNA-1"/>
    <property type="gene ID" value="ASIM_0001758101"/>
</dbReference>
<dbReference type="Gene3D" id="1.10.287.690">
    <property type="entry name" value="Helix hairpin bin"/>
    <property type="match status" value="1"/>
</dbReference>
<dbReference type="InterPro" id="IPR043502">
    <property type="entry name" value="DNA/RNA_pol_sf"/>
</dbReference>
<evidence type="ECO:0000259" key="9">
    <source>
        <dbReference type="Pfam" id="PF03175"/>
    </source>
</evidence>
<evidence type="ECO:0000256" key="2">
    <source>
        <dbReference type="ARBA" id="ARBA00012417"/>
    </source>
</evidence>
<evidence type="ECO:0000256" key="6">
    <source>
        <dbReference type="ARBA" id="ARBA00022932"/>
    </source>
</evidence>
<accession>A0A0M3K9D7</accession>
<dbReference type="InterPro" id="IPR036397">
    <property type="entry name" value="RNaseH_sf"/>
</dbReference>
<dbReference type="EMBL" id="UYRR01033620">
    <property type="protein sequence ID" value="VDK59201.1"/>
    <property type="molecule type" value="Genomic_DNA"/>
</dbReference>
<dbReference type="GO" id="GO:0003887">
    <property type="term" value="F:DNA-directed DNA polymerase activity"/>
    <property type="evidence" value="ECO:0007669"/>
    <property type="project" value="UniProtKB-KW"/>
</dbReference>
<keyword evidence="5" id="KW-0235">DNA replication</keyword>
<evidence type="ECO:0000256" key="7">
    <source>
        <dbReference type="ARBA" id="ARBA00023125"/>
    </source>
</evidence>
<reference evidence="12" key="1">
    <citation type="submission" date="2017-02" db="UniProtKB">
        <authorList>
            <consortium name="WormBaseParasite"/>
        </authorList>
    </citation>
    <scope>IDENTIFICATION</scope>
</reference>
<dbReference type="InterPro" id="IPR023211">
    <property type="entry name" value="DNA_pol_palm_dom_sf"/>
</dbReference>
<protein>
    <recommendedName>
        <fullName evidence="2">DNA-directed DNA polymerase</fullName>
        <ecNumber evidence="2">2.7.7.7</ecNumber>
    </recommendedName>
</protein>
<comment type="similarity">
    <text evidence="1">Belongs to the DNA polymerase type-B family.</text>
</comment>
<dbReference type="Gene3D" id="3.30.420.10">
    <property type="entry name" value="Ribonuclease H-like superfamily/Ribonuclease H"/>
    <property type="match status" value="1"/>
</dbReference>
<evidence type="ECO:0000313" key="11">
    <source>
        <dbReference type="Proteomes" id="UP000267096"/>
    </source>
</evidence>
<keyword evidence="11" id="KW-1185">Reference proteome</keyword>
<keyword evidence="3" id="KW-0808">Transferase</keyword>
<keyword evidence="7" id="KW-0238">DNA-binding</keyword>
<dbReference type="InterPro" id="IPR006172">
    <property type="entry name" value="DNA-dir_DNA_pol_B"/>
</dbReference>
<feature type="domain" description="DNA-directed DNA polymerase family B mitochondria/virus" evidence="9">
    <location>
        <begin position="648"/>
        <end position="826"/>
    </location>
</feature>
<evidence type="ECO:0000256" key="8">
    <source>
        <dbReference type="ARBA" id="ARBA00049244"/>
    </source>
</evidence>
<comment type="catalytic activity">
    <reaction evidence="8">
        <text>DNA(n) + a 2'-deoxyribonucleoside 5'-triphosphate = DNA(n+1) + diphosphate</text>
        <dbReference type="Rhea" id="RHEA:22508"/>
        <dbReference type="Rhea" id="RHEA-COMP:17339"/>
        <dbReference type="Rhea" id="RHEA-COMP:17340"/>
        <dbReference type="ChEBI" id="CHEBI:33019"/>
        <dbReference type="ChEBI" id="CHEBI:61560"/>
        <dbReference type="ChEBI" id="CHEBI:173112"/>
        <dbReference type="EC" id="2.7.7.7"/>
    </reaction>
</comment>
<keyword evidence="4" id="KW-0548">Nucleotidyltransferase</keyword>
<evidence type="ECO:0000256" key="4">
    <source>
        <dbReference type="ARBA" id="ARBA00022695"/>
    </source>
</evidence>
<evidence type="ECO:0000313" key="12">
    <source>
        <dbReference type="WBParaSite" id="ASIM_0001758101-mRNA-1"/>
    </source>
</evidence>
<dbReference type="GO" id="GO:0006260">
    <property type="term" value="P:DNA replication"/>
    <property type="evidence" value="ECO:0007669"/>
    <property type="project" value="UniProtKB-KW"/>
</dbReference>
<dbReference type="PANTHER" id="PTHR33568">
    <property type="entry name" value="DNA POLYMERASE"/>
    <property type="match status" value="1"/>
</dbReference>
<dbReference type="OrthoDB" id="5876545at2759"/>
<evidence type="ECO:0000256" key="5">
    <source>
        <dbReference type="ARBA" id="ARBA00022705"/>
    </source>
</evidence>
<dbReference type="GO" id="GO:0042575">
    <property type="term" value="C:DNA polymerase complex"/>
    <property type="evidence" value="ECO:0007669"/>
    <property type="project" value="UniProtKB-ARBA"/>
</dbReference>
<dbReference type="PRINTS" id="PR00106">
    <property type="entry name" value="DNAPOLB"/>
</dbReference>
<proteinExistence type="inferred from homology"/>
<feature type="domain" description="DNA-directed DNA polymerase family B mitochondria/virus" evidence="9">
    <location>
        <begin position="860"/>
        <end position="958"/>
    </location>
</feature>
<dbReference type="SUPFAM" id="SSF53098">
    <property type="entry name" value="Ribonuclease H-like"/>
    <property type="match status" value="1"/>
</dbReference>
<dbReference type="EC" id="2.7.7.7" evidence="2"/>
<dbReference type="SUPFAM" id="SSF56672">
    <property type="entry name" value="DNA/RNA polymerases"/>
    <property type="match status" value="1"/>
</dbReference>
<feature type="domain" description="DNA-directed DNA polymerase family B mitochondria/virus" evidence="9">
    <location>
        <begin position="305"/>
        <end position="500"/>
    </location>
</feature>
<dbReference type="Pfam" id="PF03175">
    <property type="entry name" value="DNA_pol_B_2"/>
    <property type="match status" value="3"/>
</dbReference>
<dbReference type="GO" id="GO:0003677">
    <property type="term" value="F:DNA binding"/>
    <property type="evidence" value="ECO:0007669"/>
    <property type="project" value="UniProtKB-KW"/>
</dbReference>
<dbReference type="InterPro" id="IPR004868">
    <property type="entry name" value="DNA-dir_DNA_pol_B_mt/vir"/>
</dbReference>
<sequence length="1110" mass="127816">MFGAQIGASELNKYFLIPFRPTTQNNAEKIAAELDRLIQSNEKVSLTHTLWDICVTSLKLPQGTDATYDIILYIIDGHYHLTKSFGTLFKSFYYCVECNATFKKKLDHPTKCTRLCMKCCRMNGKYSDPMYPPTKCEQCKVTFLSDSCCSEHRRSVNPRNGMTIKSICGDRYLCEECGKCVIKSRLKYGVQHKCRTSYCGKCQSYHPSRENCFIPQLSEQQSKDYRLVFFDFETTQNDEIEDGIFEHKVNCVVAQAMCTRCVAENTSISSNTPCPNCGPARQLVSTTADGGDPIEDLMNFIFKVKTIHSKVISHYGGKFDMHFVLKSLYDGRYGKPRVCARGLKLYSLKIQREKGCVEFLDSYNFLNASLANLPKSFNLNIEAKLYFPHLYNRPENYDIERGVLPETRYYSPEHMLPDVRVKFMNWYDLNVNTPFCLRRDLVVYCVNDVDILREVCLKFRDLYMGIAQIDPFLQSTTIASLGMRIFRTHFLPSNSISIMPENGYNREQLQSVIALKYLMWESNKTGLGIRHRNSTGGEYHINRDNGGYIRVDGYVQNGGNQIVYEVLGCYYHGCPKCAPTNRGKMSAHGLTIKENYQAWLKRLSFLRNRQFEVRAVWECEINTALRRNPEMKQYFDECEVVDPISVRRDAYFGGRTHPSRMYYQPSCGEEIRFFDVVSLYPSQMREQSFPVGHPKVISGDSIEANLPWTSAGDCIYRGLIKCRVVPPSNLIEPVLPYRAKTGQLMFPLCAKCTELSIKSASDTIDSCTHSDKERAWILTYCHPELQKALEKGYRVTHIFEVWQFDQFSNTLFEGYVNKFVALKVENSGFPQSVVTDQQKKDYATRYREQQGIEINLEKVNTNPGLRYIAKLSLNSLYGKFGQSNTLSEIKYAQNVQELTKLVTDPTFEVEDLTAVSDEMIRVSMHKKDDYVIESPISNVAIAAFVTCYARLRLYHFMEMVEGRVLYVDTDSVCYISRPGLPDIPEGELLGEMSREYAEYIIEEFVAAGPKQYGLKLRHRETEEQKYILKIRGFTLDHTAKELLSYDVLKDMVICKYGENRKKRVTLSYPHIKRTKYSNVYTVNLSKTYAAVYGKGTVMKNFETRPFGFRP</sequence>
<organism evidence="12">
    <name type="scientific">Anisakis simplex</name>
    <name type="common">Herring worm</name>
    <dbReference type="NCBI Taxonomy" id="6269"/>
    <lineage>
        <taxon>Eukaryota</taxon>
        <taxon>Metazoa</taxon>
        <taxon>Ecdysozoa</taxon>
        <taxon>Nematoda</taxon>
        <taxon>Chromadorea</taxon>
        <taxon>Rhabditida</taxon>
        <taxon>Spirurina</taxon>
        <taxon>Ascaridomorpha</taxon>
        <taxon>Ascaridoidea</taxon>
        <taxon>Anisakidae</taxon>
        <taxon>Anisakis</taxon>
        <taxon>Anisakis simplex complex</taxon>
    </lineage>
</organism>
<dbReference type="InterPro" id="IPR012337">
    <property type="entry name" value="RNaseH-like_sf"/>
</dbReference>
<evidence type="ECO:0000313" key="10">
    <source>
        <dbReference type="EMBL" id="VDK59201.1"/>
    </source>
</evidence>
<reference evidence="10 11" key="2">
    <citation type="submission" date="2018-11" db="EMBL/GenBank/DDBJ databases">
        <authorList>
            <consortium name="Pathogen Informatics"/>
        </authorList>
    </citation>
    <scope>NUCLEOTIDE SEQUENCE [LARGE SCALE GENOMIC DNA]</scope>
</reference>
<gene>
    <name evidence="10" type="ORF">ASIM_LOCUS16985</name>
</gene>
<keyword evidence="6" id="KW-0239">DNA-directed DNA polymerase</keyword>